<keyword evidence="3" id="KW-1185">Reference proteome</keyword>
<dbReference type="EMBL" id="CP060202">
    <property type="protein sequence ID" value="QNH61084.1"/>
    <property type="molecule type" value="Genomic_DNA"/>
</dbReference>
<proteinExistence type="predicted"/>
<name>A0A7G7W3Z1_9BACT</name>
<dbReference type="PROSITE" id="PS51257">
    <property type="entry name" value="PROKAR_LIPOPROTEIN"/>
    <property type="match status" value="1"/>
</dbReference>
<organism evidence="2 3">
    <name type="scientific">Hymenobacter sediminicola</name>
    <dbReference type="NCBI Taxonomy" id="2761579"/>
    <lineage>
        <taxon>Bacteria</taxon>
        <taxon>Pseudomonadati</taxon>
        <taxon>Bacteroidota</taxon>
        <taxon>Cytophagia</taxon>
        <taxon>Cytophagales</taxon>
        <taxon>Hymenobacteraceae</taxon>
        <taxon>Hymenobacter</taxon>
    </lineage>
</organism>
<protein>
    <recommendedName>
        <fullName evidence="1">DUF6438 domain-containing protein</fullName>
    </recommendedName>
</protein>
<evidence type="ECO:0000313" key="2">
    <source>
        <dbReference type="EMBL" id="QNH61084.1"/>
    </source>
</evidence>
<evidence type="ECO:0000259" key="1">
    <source>
        <dbReference type="Pfam" id="PF20033"/>
    </source>
</evidence>
<dbReference type="KEGG" id="hsk:H4317_12980"/>
<dbReference type="Proteomes" id="UP000515489">
    <property type="component" value="Chromosome"/>
</dbReference>
<reference evidence="2 3" key="1">
    <citation type="submission" date="2020-08" db="EMBL/GenBank/DDBJ databases">
        <title>Hymenobacter sp. S2-20-2 genome sequencing.</title>
        <authorList>
            <person name="Jin L."/>
        </authorList>
    </citation>
    <scope>NUCLEOTIDE SEQUENCE [LARGE SCALE GENOMIC DNA]</scope>
    <source>
        <strain evidence="2 3">S2-20-2</strain>
    </source>
</reference>
<dbReference type="Pfam" id="PF20033">
    <property type="entry name" value="DUF6438"/>
    <property type="match status" value="1"/>
</dbReference>
<dbReference type="RefSeq" id="WP_185887014.1">
    <property type="nucleotide sequence ID" value="NZ_CP060202.1"/>
</dbReference>
<dbReference type="AlphaFoldDB" id="A0A7G7W3Z1"/>
<sequence>MLKILICCVCIMLFACQCKPKILDSASQEPHSQKLLSRIDSLQTDAQVIRLVEVYAKQDRPVKMHRPDTTLCRRLKSCVDCQTVSSWMKADFDGNGRTDLLVFGESSSILDPENPLICLLDSGNVLPHVTRIGGYSEWLLGFDDFTEHMVPWIVKQKPQDLIAFARNVDGSGAATGTYSCVVDTLILDKGRFIEYNPAPERYSVTRVQLETTECYGSCPVFKMQIDRTGDAKYEALEYNKLRGRFTGVIDAPHLPELWSLINYLKFRQMKDRYAVRATDQQTATLTVTYADGTIKKIEDYGLEGSLGLIQLYKLLFQLRNTQAWYATR</sequence>
<evidence type="ECO:0000313" key="3">
    <source>
        <dbReference type="Proteomes" id="UP000515489"/>
    </source>
</evidence>
<accession>A0A7G7W3Z1</accession>
<dbReference type="InterPro" id="IPR045497">
    <property type="entry name" value="DUF6438"/>
</dbReference>
<gene>
    <name evidence="2" type="ORF">H4317_12980</name>
</gene>
<feature type="domain" description="DUF6438" evidence="1">
    <location>
        <begin position="206"/>
        <end position="318"/>
    </location>
</feature>